<feature type="compositionally biased region" description="Basic and acidic residues" evidence="7">
    <location>
        <begin position="66"/>
        <end position="78"/>
    </location>
</feature>
<evidence type="ECO:0000256" key="6">
    <source>
        <dbReference type="ARBA" id="ARBA00023306"/>
    </source>
</evidence>
<comment type="similarity">
    <text evidence="2">Belongs to the DivIVA family.</text>
</comment>
<dbReference type="NCBIfam" id="TIGR03544">
    <property type="entry name" value="DivI1A_domain"/>
    <property type="match status" value="1"/>
</dbReference>
<sequence>MTLTPQDIRDQQFTTVRMRTGYDMDEVDGFLDTVETEITRLLTDSDDLRARLAKCQSQVIVGGRAPEPKPEEKKKDDDTAAQPVVVAAPPAPAEPAAPAVPPAQAAFAIIEMAQKTADETIAAAKAEADSLLADARAKAGTMTTDLEGQRKVLEDQVAQLRTYERNYRSRLRDYIQGQLANLDNLKADASVAPEGAPEGPPLQA</sequence>
<dbReference type="AlphaFoldDB" id="A0A6J7HS24"/>
<evidence type="ECO:0000256" key="2">
    <source>
        <dbReference type="ARBA" id="ARBA00009008"/>
    </source>
</evidence>
<evidence type="ECO:0000256" key="5">
    <source>
        <dbReference type="ARBA" id="ARBA00023054"/>
    </source>
</evidence>
<evidence type="ECO:0000256" key="4">
    <source>
        <dbReference type="ARBA" id="ARBA00022618"/>
    </source>
</evidence>
<accession>A0A6J7HS24</accession>
<keyword evidence="3" id="KW-0963">Cytoplasm</keyword>
<keyword evidence="5" id="KW-0175">Coiled coil</keyword>
<dbReference type="EMBL" id="CAFBMR010000056">
    <property type="protein sequence ID" value="CAB4919085.1"/>
    <property type="molecule type" value="Genomic_DNA"/>
</dbReference>
<evidence type="ECO:0000313" key="8">
    <source>
        <dbReference type="EMBL" id="CAB4919085.1"/>
    </source>
</evidence>
<evidence type="ECO:0000256" key="3">
    <source>
        <dbReference type="ARBA" id="ARBA00022490"/>
    </source>
</evidence>
<organism evidence="8">
    <name type="scientific">freshwater metagenome</name>
    <dbReference type="NCBI Taxonomy" id="449393"/>
    <lineage>
        <taxon>unclassified sequences</taxon>
        <taxon>metagenomes</taxon>
        <taxon>ecological metagenomes</taxon>
    </lineage>
</organism>
<name>A0A6J7HS24_9ZZZZ</name>
<dbReference type="InterPro" id="IPR019933">
    <property type="entry name" value="DivIVA_domain"/>
</dbReference>
<keyword evidence="4" id="KW-0132">Cell division</keyword>
<protein>
    <submittedName>
        <fullName evidence="8">Unannotated protein</fullName>
    </submittedName>
</protein>
<proteinExistence type="inferred from homology"/>
<gene>
    <name evidence="8" type="ORF">UFOPK3610_01299</name>
</gene>
<feature type="region of interest" description="Disordered" evidence="7">
    <location>
        <begin position="61"/>
        <end position="81"/>
    </location>
</feature>
<dbReference type="Gene3D" id="6.10.250.660">
    <property type="match status" value="1"/>
</dbReference>
<dbReference type="PANTHER" id="PTHR35794">
    <property type="entry name" value="CELL DIVISION PROTEIN DIVIVA"/>
    <property type="match status" value="1"/>
</dbReference>
<dbReference type="Pfam" id="PF05103">
    <property type="entry name" value="DivIVA"/>
    <property type="match status" value="1"/>
</dbReference>
<reference evidence="8" key="1">
    <citation type="submission" date="2020-05" db="EMBL/GenBank/DDBJ databases">
        <authorList>
            <person name="Chiriac C."/>
            <person name="Salcher M."/>
            <person name="Ghai R."/>
            <person name="Kavagutti S V."/>
        </authorList>
    </citation>
    <scope>NUCLEOTIDE SEQUENCE</scope>
</reference>
<dbReference type="InterPro" id="IPR007793">
    <property type="entry name" value="DivIVA_fam"/>
</dbReference>
<dbReference type="PANTHER" id="PTHR35794:SF2">
    <property type="entry name" value="CELL DIVISION PROTEIN DIVIVA"/>
    <property type="match status" value="1"/>
</dbReference>
<evidence type="ECO:0000256" key="1">
    <source>
        <dbReference type="ARBA" id="ARBA00004496"/>
    </source>
</evidence>
<keyword evidence="6" id="KW-0131">Cell cycle</keyword>
<evidence type="ECO:0000256" key="7">
    <source>
        <dbReference type="SAM" id="MobiDB-lite"/>
    </source>
</evidence>
<dbReference type="GO" id="GO:0005737">
    <property type="term" value="C:cytoplasm"/>
    <property type="evidence" value="ECO:0007669"/>
    <property type="project" value="UniProtKB-SubCell"/>
</dbReference>
<dbReference type="GO" id="GO:0051301">
    <property type="term" value="P:cell division"/>
    <property type="evidence" value="ECO:0007669"/>
    <property type="project" value="UniProtKB-KW"/>
</dbReference>
<comment type="subcellular location">
    <subcellularLocation>
        <location evidence="1">Cytoplasm</location>
    </subcellularLocation>
</comment>